<feature type="non-terminal residue" evidence="2">
    <location>
        <position position="1"/>
    </location>
</feature>
<feature type="region of interest" description="Disordered" evidence="1">
    <location>
        <begin position="28"/>
        <end position="47"/>
    </location>
</feature>
<reference evidence="2 3" key="1">
    <citation type="journal article" date="2019" name="Sci. Rep.">
        <title>Orb-weaving spider Araneus ventricosus genome elucidates the spidroin gene catalogue.</title>
        <authorList>
            <person name="Kono N."/>
            <person name="Nakamura H."/>
            <person name="Ohtoshi R."/>
            <person name="Moran D.A.P."/>
            <person name="Shinohara A."/>
            <person name="Yoshida Y."/>
            <person name="Fujiwara M."/>
            <person name="Mori M."/>
            <person name="Tomita M."/>
            <person name="Arakawa K."/>
        </authorList>
    </citation>
    <scope>NUCLEOTIDE SEQUENCE [LARGE SCALE GENOMIC DNA]</scope>
</reference>
<name>A0A4Y2S3J0_ARAVE</name>
<dbReference type="Proteomes" id="UP000499080">
    <property type="component" value="Unassembled WGS sequence"/>
</dbReference>
<keyword evidence="3" id="KW-1185">Reference proteome</keyword>
<evidence type="ECO:0000313" key="3">
    <source>
        <dbReference type="Proteomes" id="UP000499080"/>
    </source>
</evidence>
<evidence type="ECO:0000256" key="1">
    <source>
        <dbReference type="SAM" id="MobiDB-lite"/>
    </source>
</evidence>
<organism evidence="2 3">
    <name type="scientific">Araneus ventricosus</name>
    <name type="common">Orbweaver spider</name>
    <name type="synonym">Epeira ventricosa</name>
    <dbReference type="NCBI Taxonomy" id="182803"/>
    <lineage>
        <taxon>Eukaryota</taxon>
        <taxon>Metazoa</taxon>
        <taxon>Ecdysozoa</taxon>
        <taxon>Arthropoda</taxon>
        <taxon>Chelicerata</taxon>
        <taxon>Arachnida</taxon>
        <taxon>Araneae</taxon>
        <taxon>Araneomorphae</taxon>
        <taxon>Entelegynae</taxon>
        <taxon>Araneoidea</taxon>
        <taxon>Araneidae</taxon>
        <taxon>Araneus</taxon>
    </lineage>
</organism>
<sequence>RLFMGSLPIAMVPLARLPETFCRSSPIMNPKQQPFASSETSNAAKVV</sequence>
<dbReference type="EMBL" id="BGPR01149325">
    <property type="protein sequence ID" value="GBN82166.1"/>
    <property type="molecule type" value="Genomic_DNA"/>
</dbReference>
<gene>
    <name evidence="2" type="ORF">AVEN_39923_1</name>
</gene>
<evidence type="ECO:0000313" key="2">
    <source>
        <dbReference type="EMBL" id="GBN82166.1"/>
    </source>
</evidence>
<comment type="caution">
    <text evidence="2">The sequence shown here is derived from an EMBL/GenBank/DDBJ whole genome shotgun (WGS) entry which is preliminary data.</text>
</comment>
<protein>
    <submittedName>
        <fullName evidence="2">Uncharacterized protein</fullName>
    </submittedName>
</protein>
<proteinExistence type="predicted"/>
<accession>A0A4Y2S3J0</accession>
<dbReference type="AlphaFoldDB" id="A0A4Y2S3J0"/>